<protein>
    <submittedName>
        <fullName evidence="3">Uncharacterized protein</fullName>
    </submittedName>
</protein>
<feature type="transmembrane region" description="Helical" evidence="2">
    <location>
        <begin position="58"/>
        <end position="76"/>
    </location>
</feature>
<feature type="region of interest" description="Disordered" evidence="1">
    <location>
        <begin position="1"/>
        <end position="32"/>
    </location>
</feature>
<gene>
    <name evidence="3" type="ORF">DGQ38_18290</name>
</gene>
<dbReference type="Proteomes" id="UP000264330">
    <property type="component" value="Unassembled WGS sequence"/>
</dbReference>
<dbReference type="OMA" id="TYNKRGY"/>
<keyword evidence="2" id="KW-1133">Transmembrane helix</keyword>
<proteinExistence type="predicted"/>
<name>A0A3D5J4U5_9FLAO</name>
<feature type="compositionally biased region" description="Basic residues" evidence="1">
    <location>
        <begin position="1"/>
        <end position="10"/>
    </location>
</feature>
<dbReference type="SUPFAM" id="SSF48452">
    <property type="entry name" value="TPR-like"/>
    <property type="match status" value="1"/>
</dbReference>
<reference evidence="3 4" key="1">
    <citation type="journal article" date="2018" name="Nat. Biotechnol.">
        <title>A standardized bacterial taxonomy based on genome phylogeny substantially revises the tree of life.</title>
        <authorList>
            <person name="Parks D.H."/>
            <person name="Chuvochina M."/>
            <person name="Waite D.W."/>
            <person name="Rinke C."/>
            <person name="Skarshewski A."/>
            <person name="Chaumeil P.A."/>
            <person name="Hugenholtz P."/>
        </authorList>
    </citation>
    <scope>NUCLEOTIDE SEQUENCE [LARGE SCALE GENOMIC DNA]</scope>
    <source>
        <strain evidence="3">UBA9359</strain>
    </source>
</reference>
<dbReference type="InterPro" id="IPR011990">
    <property type="entry name" value="TPR-like_helical_dom_sf"/>
</dbReference>
<accession>A0A3D5J4U5</accession>
<dbReference type="EMBL" id="DPMF01000418">
    <property type="protein sequence ID" value="HCV82993.1"/>
    <property type="molecule type" value="Genomic_DNA"/>
</dbReference>
<dbReference type="AlphaFoldDB" id="A0A3D5J4U5"/>
<evidence type="ECO:0000256" key="2">
    <source>
        <dbReference type="SAM" id="Phobius"/>
    </source>
</evidence>
<organism evidence="3 4">
    <name type="scientific">Zunongwangia profunda</name>
    <dbReference type="NCBI Taxonomy" id="398743"/>
    <lineage>
        <taxon>Bacteria</taxon>
        <taxon>Pseudomonadati</taxon>
        <taxon>Bacteroidota</taxon>
        <taxon>Flavobacteriia</taxon>
        <taxon>Flavobacteriales</taxon>
        <taxon>Flavobacteriaceae</taxon>
        <taxon>Zunongwangia</taxon>
    </lineage>
</organism>
<dbReference type="Pfam" id="PF13174">
    <property type="entry name" value="TPR_6"/>
    <property type="match status" value="2"/>
</dbReference>
<dbReference type="InterPro" id="IPR019734">
    <property type="entry name" value="TPR_rpt"/>
</dbReference>
<comment type="caution">
    <text evidence="3">The sequence shown here is derived from an EMBL/GenBank/DDBJ whole genome shotgun (WGS) entry which is preliminary data.</text>
</comment>
<evidence type="ECO:0000313" key="3">
    <source>
        <dbReference type="EMBL" id="HCV82993.1"/>
    </source>
</evidence>
<evidence type="ECO:0000313" key="4">
    <source>
        <dbReference type="Proteomes" id="UP000264330"/>
    </source>
</evidence>
<dbReference type="Gene3D" id="1.25.40.10">
    <property type="entry name" value="Tetratricopeptide repeat domain"/>
    <property type="match status" value="1"/>
</dbReference>
<keyword evidence="2" id="KW-0472">Membrane</keyword>
<keyword evidence="2" id="KW-0812">Transmembrane</keyword>
<dbReference type="RefSeq" id="WP_013070943.1">
    <property type="nucleotide sequence ID" value="NZ_CAJXAW010000062.1"/>
</dbReference>
<sequence length="264" mass="29139">MATYKKRGYKPPKEKIQDVEENNENEYVDGQSTTEEVFNTLDEGASRTETWVADNQKYIYIVLGIVVIAVLGYLGYEQWIQEPKKAEAANEMAQAQNYMQAAMSAGATQSDSLYNLALNGGEGKYGFLDIIDNYGGTPSANIASYNAGFAYLYTGKYQEAIDYLEDFKSDDEILAPLATGGIGDAFMQLEQPEEALDYYVKAANMRSNSFTTPKFLLKAAITALEVGNAEDALKYLNKLENEYPESPEAGEAPVFIGQAQAMNE</sequence>
<evidence type="ECO:0000256" key="1">
    <source>
        <dbReference type="SAM" id="MobiDB-lite"/>
    </source>
</evidence>